<dbReference type="EMBL" id="AIMB01000008">
    <property type="protein sequence ID" value="EJF88791.1"/>
    <property type="molecule type" value="Genomic_DNA"/>
</dbReference>
<dbReference type="AlphaFoldDB" id="J0QSF0"/>
<organism evidence="1 2">
    <name type="scientific">Bartonella tamiae Th239</name>
    <dbReference type="NCBI Taxonomy" id="1094558"/>
    <lineage>
        <taxon>Bacteria</taxon>
        <taxon>Pseudomonadati</taxon>
        <taxon>Pseudomonadota</taxon>
        <taxon>Alphaproteobacteria</taxon>
        <taxon>Hyphomicrobiales</taxon>
        <taxon>Bartonellaceae</taxon>
        <taxon>Bartonella</taxon>
    </lineage>
</organism>
<dbReference type="STRING" id="1094558.ME5_01342"/>
<accession>J0QSF0</accession>
<dbReference type="Proteomes" id="UP000008952">
    <property type="component" value="Unassembled WGS sequence"/>
</dbReference>
<comment type="caution">
    <text evidence="1">The sequence shown here is derived from an EMBL/GenBank/DDBJ whole genome shotgun (WGS) entry which is preliminary data.</text>
</comment>
<reference evidence="1 2" key="1">
    <citation type="submission" date="2012-03" db="EMBL/GenBank/DDBJ databases">
        <title>The Genome Sequence of Bartonella tamiae Th239.</title>
        <authorList>
            <consortium name="The Broad Institute Genome Sequencing Platform"/>
            <consortium name="The Broad Institute Genome Sequencing Center for Infectious Disease"/>
            <person name="Feldgarden M."/>
            <person name="Kirby J."/>
            <person name="Kosoy M."/>
            <person name="Birtles R."/>
            <person name="Probert W.S."/>
            <person name="Chiaraviglio L."/>
            <person name="Young S.K."/>
            <person name="Zeng Q."/>
            <person name="Gargeya S."/>
            <person name="Fitzgerald M."/>
            <person name="Haas B."/>
            <person name="Abouelleil A."/>
            <person name="Alvarado L."/>
            <person name="Arachchi H.M."/>
            <person name="Berlin A."/>
            <person name="Chapman S.B."/>
            <person name="Gearin G."/>
            <person name="Goldberg J."/>
            <person name="Griggs A."/>
            <person name="Gujja S."/>
            <person name="Hansen M."/>
            <person name="Heiman D."/>
            <person name="Howarth C."/>
            <person name="Larimer J."/>
            <person name="Lui A."/>
            <person name="MacDonald P.J.P."/>
            <person name="McCowen C."/>
            <person name="Montmayeur A."/>
            <person name="Murphy C."/>
            <person name="Neiman D."/>
            <person name="Pearson M."/>
            <person name="Priest M."/>
            <person name="Roberts A."/>
            <person name="Saif S."/>
            <person name="Shea T."/>
            <person name="Sisk P."/>
            <person name="Stolte C."/>
            <person name="Sykes S."/>
            <person name="Wortman J."/>
            <person name="Nusbaum C."/>
            <person name="Birren B."/>
        </authorList>
    </citation>
    <scope>NUCLEOTIDE SEQUENCE [LARGE SCALE GENOMIC DNA]</scope>
    <source>
        <strain evidence="1 2">Th239</strain>
    </source>
</reference>
<sequence length="67" mass="7720">MAMLINIPIVLKSLIFKEDDFNLLVIGQNTSITETFKHLWDQKGSHLDFPVVFEPANFALLTLFKKK</sequence>
<keyword evidence="2" id="KW-1185">Reference proteome</keyword>
<dbReference type="HOGENOM" id="CLU_2803778_0_0_5"/>
<evidence type="ECO:0000313" key="2">
    <source>
        <dbReference type="Proteomes" id="UP000008952"/>
    </source>
</evidence>
<name>J0QSF0_9HYPH</name>
<gene>
    <name evidence="1" type="ORF">ME5_01342</name>
</gene>
<proteinExistence type="predicted"/>
<dbReference type="RefSeq" id="WP_008039633.1">
    <property type="nucleotide sequence ID" value="NZ_JH725147.1"/>
</dbReference>
<protein>
    <submittedName>
        <fullName evidence="1">Uncharacterized protein</fullName>
    </submittedName>
</protein>
<evidence type="ECO:0000313" key="1">
    <source>
        <dbReference type="EMBL" id="EJF88791.1"/>
    </source>
</evidence>
<dbReference type="PATRIC" id="fig|1094558.3.peg.1443"/>